<comment type="caution">
    <text evidence="5">The sequence shown here is derived from an EMBL/GenBank/DDBJ whole genome shotgun (WGS) entry which is preliminary data.</text>
</comment>
<evidence type="ECO:0000313" key="6">
    <source>
        <dbReference type="Proteomes" id="UP000295060"/>
    </source>
</evidence>
<sequence length="255" mass="28400">MDMADPGMSMYFLAVLTLDGYLLAPRRARFSLTYDTYETWSLLLPRSGAFAFEVSGAPPGVARFGDIVICPPGGTLRRKMQTPVSFFHARFSTELEPPVGCRRVRDLDRLRADLSMLEATDGHADLVAAHVVTDLVLMTLRAHHDAPADELVERATAYIHDHFAVPDLSLGGLATVLGISPAQLSRRFRAVHGVTPVLYLRRLRIRKARELLVETDDTLQAVAERCGYRSAFYLSRVFSNHTGQSPSQYRLANRV</sequence>
<dbReference type="Pfam" id="PF12833">
    <property type="entry name" value="HTH_18"/>
    <property type="match status" value="1"/>
</dbReference>
<evidence type="ECO:0000259" key="4">
    <source>
        <dbReference type="PROSITE" id="PS01124"/>
    </source>
</evidence>
<dbReference type="Gene3D" id="1.10.10.60">
    <property type="entry name" value="Homeodomain-like"/>
    <property type="match status" value="2"/>
</dbReference>
<reference evidence="5 6" key="1">
    <citation type="submission" date="2019-03" db="EMBL/GenBank/DDBJ databases">
        <title>Genomic Encyclopedia of Type Strains, Phase III (KMG-III): the genomes of soil and plant-associated and newly described type strains.</title>
        <authorList>
            <person name="Whitman W."/>
        </authorList>
    </citation>
    <scope>NUCLEOTIDE SEQUENCE [LARGE SCALE GENOMIC DNA]</scope>
    <source>
        <strain evidence="5 6">VKMAc-2574</strain>
    </source>
</reference>
<dbReference type="PROSITE" id="PS00041">
    <property type="entry name" value="HTH_ARAC_FAMILY_1"/>
    <property type="match status" value="1"/>
</dbReference>
<protein>
    <submittedName>
        <fullName evidence="5">AraC-like DNA-binding protein</fullName>
    </submittedName>
</protein>
<gene>
    <name evidence="5" type="ORF">EV137_2321</name>
</gene>
<evidence type="ECO:0000256" key="3">
    <source>
        <dbReference type="ARBA" id="ARBA00023163"/>
    </source>
</evidence>
<proteinExistence type="predicted"/>
<dbReference type="InterPro" id="IPR009057">
    <property type="entry name" value="Homeodomain-like_sf"/>
</dbReference>
<evidence type="ECO:0000256" key="2">
    <source>
        <dbReference type="ARBA" id="ARBA00023125"/>
    </source>
</evidence>
<keyword evidence="3" id="KW-0804">Transcription</keyword>
<keyword evidence="1" id="KW-0805">Transcription regulation</keyword>
<dbReference type="PANTHER" id="PTHR43280">
    <property type="entry name" value="ARAC-FAMILY TRANSCRIPTIONAL REGULATOR"/>
    <property type="match status" value="1"/>
</dbReference>
<dbReference type="SUPFAM" id="SSF46689">
    <property type="entry name" value="Homeodomain-like"/>
    <property type="match status" value="2"/>
</dbReference>
<dbReference type="EMBL" id="SODU01000001">
    <property type="protein sequence ID" value="TDW94990.1"/>
    <property type="molecule type" value="Genomic_DNA"/>
</dbReference>
<dbReference type="PROSITE" id="PS01124">
    <property type="entry name" value="HTH_ARAC_FAMILY_2"/>
    <property type="match status" value="1"/>
</dbReference>
<feature type="domain" description="HTH araC/xylS-type" evidence="4">
    <location>
        <begin position="153"/>
        <end position="252"/>
    </location>
</feature>
<dbReference type="InterPro" id="IPR018062">
    <property type="entry name" value="HTH_AraC-typ_CS"/>
</dbReference>
<keyword evidence="2" id="KW-0238">DNA-binding</keyword>
<evidence type="ECO:0000256" key="1">
    <source>
        <dbReference type="ARBA" id="ARBA00023015"/>
    </source>
</evidence>
<accession>A0ABY2FR01</accession>
<organism evidence="5 6">
    <name type="scientific">Kribbella pratensis</name>
    <dbReference type="NCBI Taxonomy" id="2512112"/>
    <lineage>
        <taxon>Bacteria</taxon>
        <taxon>Bacillati</taxon>
        <taxon>Actinomycetota</taxon>
        <taxon>Actinomycetes</taxon>
        <taxon>Propionibacteriales</taxon>
        <taxon>Kribbellaceae</taxon>
        <taxon>Kribbella</taxon>
    </lineage>
</organism>
<name>A0ABY2FR01_9ACTN</name>
<dbReference type="InterPro" id="IPR018060">
    <property type="entry name" value="HTH_AraC"/>
</dbReference>
<dbReference type="Proteomes" id="UP000295060">
    <property type="component" value="Unassembled WGS sequence"/>
</dbReference>
<dbReference type="SMART" id="SM00342">
    <property type="entry name" value="HTH_ARAC"/>
    <property type="match status" value="1"/>
</dbReference>
<keyword evidence="6" id="KW-1185">Reference proteome</keyword>
<dbReference type="PANTHER" id="PTHR43280:SF28">
    <property type="entry name" value="HTH-TYPE TRANSCRIPTIONAL ACTIVATOR RHAS"/>
    <property type="match status" value="1"/>
</dbReference>
<evidence type="ECO:0000313" key="5">
    <source>
        <dbReference type="EMBL" id="TDW94990.1"/>
    </source>
</evidence>